<dbReference type="Proteomes" id="UP000320314">
    <property type="component" value="Unassembled WGS sequence"/>
</dbReference>
<feature type="transmembrane region" description="Helical" evidence="1">
    <location>
        <begin position="100"/>
        <end position="117"/>
    </location>
</feature>
<gene>
    <name evidence="3" type="ORF">FJU11_02660</name>
</gene>
<dbReference type="InterPro" id="IPR009936">
    <property type="entry name" value="DUF1468"/>
</dbReference>
<evidence type="ECO:0000256" key="1">
    <source>
        <dbReference type="SAM" id="Phobius"/>
    </source>
</evidence>
<evidence type="ECO:0000313" key="4">
    <source>
        <dbReference type="Proteomes" id="UP000320314"/>
    </source>
</evidence>
<dbReference type="AlphaFoldDB" id="A0A506UG06"/>
<proteinExistence type="predicted"/>
<dbReference type="OrthoDB" id="5186924at2"/>
<evidence type="ECO:0000313" key="3">
    <source>
        <dbReference type="EMBL" id="TPW31879.1"/>
    </source>
</evidence>
<feature type="transmembrane region" description="Helical" evidence="1">
    <location>
        <begin position="149"/>
        <end position="169"/>
    </location>
</feature>
<sequence>MKLVNFRRIEITDLIAGGLVTVVGLFAAIRSLASYPLGSASRMGPGYYPMLIGGVLIVLGLCIAFARAFQQPTGEVVDREAMPLGEDDEEEDIRSVLRDTAPSIVLVPCAIALFGFLLERAGLIPACVGLTVVSVFAASHFSWVRLVELIVAIPIIAYLIFVVGLGLPFELVKGWF</sequence>
<feature type="transmembrane region" description="Helical" evidence="1">
    <location>
        <begin position="47"/>
        <end position="69"/>
    </location>
</feature>
<name>A0A506UG06_9HYPH</name>
<feature type="transmembrane region" description="Helical" evidence="1">
    <location>
        <begin position="123"/>
        <end position="142"/>
    </location>
</feature>
<keyword evidence="1" id="KW-0812">Transmembrane</keyword>
<keyword evidence="1" id="KW-1133">Transmembrane helix</keyword>
<accession>A0A506UG06</accession>
<dbReference type="EMBL" id="VHLH01000003">
    <property type="protein sequence ID" value="TPW31879.1"/>
    <property type="molecule type" value="Genomic_DNA"/>
</dbReference>
<protein>
    <submittedName>
        <fullName evidence="3">Tripartite tricarboxylate transporter TctB family protein</fullName>
    </submittedName>
</protein>
<comment type="caution">
    <text evidence="3">The sequence shown here is derived from an EMBL/GenBank/DDBJ whole genome shotgun (WGS) entry which is preliminary data.</text>
</comment>
<organism evidence="3 4">
    <name type="scientific">Pararhizobium mangrovi</name>
    <dbReference type="NCBI Taxonomy" id="2590452"/>
    <lineage>
        <taxon>Bacteria</taxon>
        <taxon>Pseudomonadati</taxon>
        <taxon>Pseudomonadota</taxon>
        <taxon>Alphaproteobacteria</taxon>
        <taxon>Hyphomicrobiales</taxon>
        <taxon>Rhizobiaceae</taxon>
        <taxon>Rhizobium/Agrobacterium group</taxon>
        <taxon>Pararhizobium</taxon>
    </lineage>
</organism>
<dbReference type="Pfam" id="PF07331">
    <property type="entry name" value="TctB"/>
    <property type="match status" value="1"/>
</dbReference>
<evidence type="ECO:0000259" key="2">
    <source>
        <dbReference type="Pfam" id="PF07331"/>
    </source>
</evidence>
<reference evidence="3 4" key="1">
    <citation type="submission" date="2019-06" db="EMBL/GenBank/DDBJ databases">
        <authorList>
            <person name="Li M."/>
        </authorList>
    </citation>
    <scope>NUCLEOTIDE SEQUENCE [LARGE SCALE GENOMIC DNA]</scope>
    <source>
        <strain evidence="3 4">BGMRC6574</strain>
    </source>
</reference>
<feature type="domain" description="DUF1468" evidence="2">
    <location>
        <begin position="15"/>
        <end position="169"/>
    </location>
</feature>
<feature type="transmembrane region" description="Helical" evidence="1">
    <location>
        <begin position="12"/>
        <end position="35"/>
    </location>
</feature>
<keyword evidence="1" id="KW-0472">Membrane</keyword>
<dbReference type="RefSeq" id="WP_141165476.1">
    <property type="nucleotide sequence ID" value="NZ_VHLH01000003.1"/>
</dbReference>
<keyword evidence="4" id="KW-1185">Reference proteome</keyword>